<feature type="transmembrane region" description="Helical" evidence="6">
    <location>
        <begin position="213"/>
        <end position="240"/>
    </location>
</feature>
<feature type="transmembrane region" description="Helical" evidence="6">
    <location>
        <begin position="411"/>
        <end position="433"/>
    </location>
</feature>
<keyword evidence="8" id="KW-1185">Reference proteome</keyword>
<evidence type="ECO:0000256" key="5">
    <source>
        <dbReference type="SAM" id="MobiDB-lite"/>
    </source>
</evidence>
<dbReference type="EMBL" id="BAAFSV010000002">
    <property type="protein sequence ID" value="GAB1313232.1"/>
    <property type="molecule type" value="Genomic_DNA"/>
</dbReference>
<accession>A0ABQ0G676</accession>
<evidence type="ECO:0000313" key="8">
    <source>
        <dbReference type="Proteomes" id="UP001628179"/>
    </source>
</evidence>
<organism evidence="7 8">
    <name type="scientific">Madurella fahalii</name>
    <dbReference type="NCBI Taxonomy" id="1157608"/>
    <lineage>
        <taxon>Eukaryota</taxon>
        <taxon>Fungi</taxon>
        <taxon>Dikarya</taxon>
        <taxon>Ascomycota</taxon>
        <taxon>Pezizomycotina</taxon>
        <taxon>Sordariomycetes</taxon>
        <taxon>Sordariomycetidae</taxon>
        <taxon>Sordariales</taxon>
        <taxon>Sordariales incertae sedis</taxon>
        <taxon>Madurella</taxon>
    </lineage>
</organism>
<protein>
    <submittedName>
        <fullName evidence="7">Voltage-dependent anion channel-domain-containing protein</fullName>
    </submittedName>
</protein>
<feature type="transmembrane region" description="Helical" evidence="6">
    <location>
        <begin position="295"/>
        <end position="317"/>
    </location>
</feature>
<evidence type="ECO:0000256" key="3">
    <source>
        <dbReference type="ARBA" id="ARBA00022989"/>
    </source>
</evidence>
<dbReference type="PANTHER" id="PTHR31162">
    <property type="entry name" value="MALIC ACID TRANSPORT PROTEIN-RELATED"/>
    <property type="match status" value="1"/>
</dbReference>
<comment type="caution">
    <text evidence="7">The sequence shown here is derived from an EMBL/GenBank/DDBJ whole genome shotgun (WGS) entry which is preliminary data.</text>
</comment>
<dbReference type="InterPro" id="IPR038665">
    <property type="entry name" value="Voltage-dep_anion_channel_sf"/>
</dbReference>
<sequence>MAFATGRPGLTGPGAAAGGRRVMSALAASSSLSGYESPEDLESGPPTPMSAPAGNNTGLPQGNSKGTASASTMHAQRRDFFEAPVRSLNGAVMRASNMAAGRRKVGVRERIGCFQWTWFTITMATGGIANVLHSIPYKSQWLTGIGLAFFFLNICLFLMNCVLVSLRFYWRPGSFVESFTDQYESLFISAIIVSMATILITVCQYGVPNVGQWLLSVVEACFWIYAGVSTLVSAGLYLTLWSTQVFPIHTMTPVWVFPAYPLLLTAPFGGNLVAAAHRTGRLDSMNTVAVTSAALTIQGTGFLISFMVCAAFLYRLMTQKLPRDHQRPGVFISIGPSGFTAAGIVQLGGLSHEIFPANFMGAEHAGSILRLLAYMAGLWLWGLSIWFFLVSVGSLWKYLRPENKAKLRFQMTWFSFVFPNTALVTATEALGIAFDSPGLKIFGCVLAGVLVLVWMTVVGKMLTCLWRKELLWPKEED</sequence>
<dbReference type="InterPro" id="IPR004695">
    <property type="entry name" value="SLAC1/Mae1/Ssu1/TehA"/>
</dbReference>
<evidence type="ECO:0000313" key="7">
    <source>
        <dbReference type="EMBL" id="GAB1313232.1"/>
    </source>
</evidence>
<reference evidence="7 8" key="1">
    <citation type="submission" date="2024-09" db="EMBL/GenBank/DDBJ databases">
        <title>Itraconazole resistance in Madurella fahalii resulting from another homologue of gene encoding cytochrome P450 14-alpha sterol demethylase (CYP51).</title>
        <authorList>
            <person name="Yoshioka I."/>
            <person name="Fahal A.H."/>
            <person name="Kaneko S."/>
            <person name="Yaguchi T."/>
        </authorList>
    </citation>
    <scope>NUCLEOTIDE SEQUENCE [LARGE SCALE GENOMIC DNA]</scope>
    <source>
        <strain evidence="7 8">IFM 68171</strain>
    </source>
</reference>
<feature type="transmembrane region" description="Helical" evidence="6">
    <location>
        <begin position="141"/>
        <end position="166"/>
    </location>
</feature>
<dbReference type="CDD" id="cd09317">
    <property type="entry name" value="TDT_Mae1_like"/>
    <property type="match status" value="1"/>
</dbReference>
<dbReference type="RefSeq" id="XP_070914964.1">
    <property type="nucleotide sequence ID" value="XM_071058863.1"/>
</dbReference>
<feature type="transmembrane region" description="Helical" evidence="6">
    <location>
        <begin position="252"/>
        <end position="275"/>
    </location>
</feature>
<dbReference type="InterPro" id="IPR030185">
    <property type="entry name" value="Mae1"/>
</dbReference>
<gene>
    <name evidence="7" type="ORF">MFIFM68171_03442</name>
</gene>
<evidence type="ECO:0000256" key="2">
    <source>
        <dbReference type="ARBA" id="ARBA00022692"/>
    </source>
</evidence>
<keyword evidence="2 6" id="KW-0812">Transmembrane</keyword>
<dbReference type="Proteomes" id="UP001628179">
    <property type="component" value="Unassembled WGS sequence"/>
</dbReference>
<dbReference type="Pfam" id="PF03595">
    <property type="entry name" value="SLAC1"/>
    <property type="match status" value="1"/>
</dbReference>
<dbReference type="Gene3D" id="1.50.10.150">
    <property type="entry name" value="Voltage-dependent anion channel"/>
    <property type="match status" value="1"/>
</dbReference>
<evidence type="ECO:0000256" key="6">
    <source>
        <dbReference type="SAM" id="Phobius"/>
    </source>
</evidence>
<keyword evidence="3 6" id="KW-1133">Transmembrane helix</keyword>
<proteinExistence type="predicted"/>
<feature type="transmembrane region" description="Helical" evidence="6">
    <location>
        <begin position="329"/>
        <end position="351"/>
    </location>
</feature>
<feature type="transmembrane region" description="Helical" evidence="6">
    <location>
        <begin position="371"/>
        <end position="399"/>
    </location>
</feature>
<feature type="region of interest" description="Disordered" evidence="5">
    <location>
        <begin position="28"/>
        <end position="71"/>
    </location>
</feature>
<dbReference type="GeneID" id="98174186"/>
<feature type="transmembrane region" description="Helical" evidence="6">
    <location>
        <begin position="439"/>
        <end position="458"/>
    </location>
</feature>
<name>A0ABQ0G676_9PEZI</name>
<feature type="transmembrane region" description="Helical" evidence="6">
    <location>
        <begin position="113"/>
        <end position="135"/>
    </location>
</feature>
<keyword evidence="4 6" id="KW-0472">Membrane</keyword>
<feature type="transmembrane region" description="Helical" evidence="6">
    <location>
        <begin position="186"/>
        <end position="207"/>
    </location>
</feature>
<evidence type="ECO:0000256" key="4">
    <source>
        <dbReference type="ARBA" id="ARBA00023136"/>
    </source>
</evidence>
<comment type="subcellular location">
    <subcellularLocation>
        <location evidence="1">Membrane</location>
        <topology evidence="1">Multi-pass membrane protein</topology>
    </subcellularLocation>
</comment>
<feature type="compositionally biased region" description="Polar residues" evidence="5">
    <location>
        <begin position="53"/>
        <end position="71"/>
    </location>
</feature>
<dbReference type="PANTHER" id="PTHR31162:SF3">
    <property type="entry name" value="TRANSPORTER_MALIC ACID TRANSPORT PROTEIN, PUTATIVE-RELATED"/>
    <property type="match status" value="1"/>
</dbReference>
<evidence type="ECO:0000256" key="1">
    <source>
        <dbReference type="ARBA" id="ARBA00004141"/>
    </source>
</evidence>